<sequence>MEKISAGIQNEETPAIDARVNSILPNLPAPAFAKKELHIDHGYVPEKSLPPTPSRPASREPDRPTRISEVARPISDPATPLLLHTALPFNNPGTPVFTSEVFASGSMPRQPRRQRTRKVVTKEIQPIDSESVAILGMSPFMPGQDSMHNQNRLVRNEVVLARHLSRLQQTYSTSESTHAHRAEDMYRVLGDHKSSIDLLKHVQSTGSIHSHPEFTALVEAHNETRKALKELTKDIASFSSTTRQSIDYLSDTVRRLTSPIPESPESTLSASHPEHAMMSVDSLSSSPRYFEKSLYTGVKRKRSTSGISPSVGVPPTSQASTSAAQSAYLSRSNSIVDDTSKEVIYGPIKDEADLLNPIAVGNDAVRGVGLSPSMIHSIRITPERPEYLGIRFLKFEYAARFVDLVPFGEHTERQAFVIDESTNANAST</sequence>
<feature type="region of interest" description="Disordered" evidence="1">
    <location>
        <begin position="43"/>
        <end position="69"/>
    </location>
</feature>
<evidence type="ECO:0000313" key="2">
    <source>
        <dbReference type="EMBL" id="PPQ88576.1"/>
    </source>
</evidence>
<gene>
    <name evidence="2" type="ORF">CVT25_009956</name>
</gene>
<dbReference type="OrthoDB" id="3065452at2759"/>
<proteinExistence type="predicted"/>
<evidence type="ECO:0000313" key="3">
    <source>
        <dbReference type="Proteomes" id="UP000283269"/>
    </source>
</evidence>
<dbReference type="EMBL" id="NHYD01002059">
    <property type="protein sequence ID" value="PPQ88576.1"/>
    <property type="molecule type" value="Genomic_DNA"/>
</dbReference>
<feature type="compositionally biased region" description="Basic and acidic residues" evidence="1">
    <location>
        <begin position="57"/>
        <end position="66"/>
    </location>
</feature>
<dbReference type="AlphaFoldDB" id="A0A409XCV4"/>
<dbReference type="Proteomes" id="UP000283269">
    <property type="component" value="Unassembled WGS sequence"/>
</dbReference>
<comment type="caution">
    <text evidence="2">The sequence shown here is derived from an EMBL/GenBank/DDBJ whole genome shotgun (WGS) entry which is preliminary data.</text>
</comment>
<name>A0A409XCV4_PSICY</name>
<dbReference type="InParanoid" id="A0A409XCV4"/>
<organism evidence="2 3">
    <name type="scientific">Psilocybe cyanescens</name>
    <dbReference type="NCBI Taxonomy" id="93625"/>
    <lineage>
        <taxon>Eukaryota</taxon>
        <taxon>Fungi</taxon>
        <taxon>Dikarya</taxon>
        <taxon>Basidiomycota</taxon>
        <taxon>Agaricomycotina</taxon>
        <taxon>Agaricomycetes</taxon>
        <taxon>Agaricomycetidae</taxon>
        <taxon>Agaricales</taxon>
        <taxon>Agaricineae</taxon>
        <taxon>Strophariaceae</taxon>
        <taxon>Psilocybe</taxon>
    </lineage>
</organism>
<evidence type="ECO:0000256" key="1">
    <source>
        <dbReference type="SAM" id="MobiDB-lite"/>
    </source>
</evidence>
<keyword evidence="3" id="KW-1185">Reference proteome</keyword>
<reference evidence="2 3" key="1">
    <citation type="journal article" date="2018" name="Evol. Lett.">
        <title>Horizontal gene cluster transfer increased hallucinogenic mushroom diversity.</title>
        <authorList>
            <person name="Reynolds H.T."/>
            <person name="Vijayakumar V."/>
            <person name="Gluck-Thaler E."/>
            <person name="Korotkin H.B."/>
            <person name="Matheny P.B."/>
            <person name="Slot J.C."/>
        </authorList>
    </citation>
    <scope>NUCLEOTIDE SEQUENCE [LARGE SCALE GENOMIC DNA]</scope>
    <source>
        <strain evidence="2 3">2631</strain>
    </source>
</reference>
<protein>
    <submittedName>
        <fullName evidence="2">Uncharacterized protein</fullName>
    </submittedName>
</protein>
<accession>A0A409XCV4</accession>